<name>A0A5B8MGG9_9CHLO</name>
<dbReference type="InterPro" id="IPR046837">
    <property type="entry name" value="Laa1/Sip1/HEATR5-like_HEAT"/>
</dbReference>
<dbReference type="SUPFAM" id="SSF48371">
    <property type="entry name" value="ARM repeat"/>
    <property type="match status" value="3"/>
</dbReference>
<protein>
    <submittedName>
        <fullName evidence="2">Uncharacterized protein</fullName>
    </submittedName>
</protein>
<dbReference type="PANTHER" id="PTHR46975">
    <property type="entry name" value="PROTEIN SWEETIE"/>
    <property type="match status" value="1"/>
</dbReference>
<evidence type="ECO:0000313" key="2">
    <source>
        <dbReference type="EMBL" id="QDZ19523.1"/>
    </source>
</evidence>
<keyword evidence="3" id="KW-1185">Reference proteome</keyword>
<dbReference type="STRING" id="1764295.A0A5B8MGG9"/>
<reference evidence="2 3" key="1">
    <citation type="submission" date="2018-07" db="EMBL/GenBank/DDBJ databases">
        <title>The complete nuclear genome of the prasinophyte Chloropicon primus (CCMP1205).</title>
        <authorList>
            <person name="Pombert J.-F."/>
            <person name="Otis C."/>
            <person name="Turmel M."/>
            <person name="Lemieux C."/>
        </authorList>
    </citation>
    <scope>NUCLEOTIDE SEQUENCE [LARGE SCALE GENOMIC DNA]</scope>
    <source>
        <strain evidence="2 3">CCMP1205</strain>
    </source>
</reference>
<gene>
    <name evidence="2" type="ORF">A3770_03p20410</name>
</gene>
<organism evidence="2 3">
    <name type="scientific">Chloropicon primus</name>
    <dbReference type="NCBI Taxonomy" id="1764295"/>
    <lineage>
        <taxon>Eukaryota</taxon>
        <taxon>Viridiplantae</taxon>
        <taxon>Chlorophyta</taxon>
        <taxon>Chloropicophyceae</taxon>
        <taxon>Chloropicales</taxon>
        <taxon>Chloropicaceae</taxon>
        <taxon>Chloropicon</taxon>
    </lineage>
</organism>
<comment type="similarity">
    <text evidence="1">Belongs to the HEATR5 family.</text>
</comment>
<evidence type="ECO:0000256" key="1">
    <source>
        <dbReference type="ARBA" id="ARBA00008304"/>
    </source>
</evidence>
<dbReference type="EMBL" id="CP031036">
    <property type="protein sequence ID" value="QDZ19523.1"/>
    <property type="molecule type" value="Genomic_DNA"/>
</dbReference>
<sequence>MESCLGTLEGLAKGAPLSKKGASLDLPLQESLWDAVAAAKERAAGAEKEEIQQSQRKLEEVCLSFIRVGCGAPIASATAELLIHLYNRGDNIALYSCVGKLQDFLNGKEARNISDAGRASIMRCLGRLVDAFGTQLGSGFQESLTIAQKMYKSQSSVVRGEALLMLSSYVAVCTRDRFACQAQEASLKLAERGSRDKTENVRVAASRLLASVGFAGGQGLYTNGTAGFDEAVRVCLRGIEDPSNKVATAFSDALGQITSCTASTSAANAMKSCKEAKKPQLKQVLDNPSQILCMSFVKSVSEGRGRSCICITLALRKCFQDMKSLYHCGDEKLCFIVVQSLEMLNGLGKVSASVVPLAQACLVYFFHSGPLERLGNVSHVFLLGKLIKLMEKYKGKGTLPFQLGVLQCSRLLVQKLGSVEEEEAESLLKLFLVQLKSKSTHVLQQAVLAISALLFAYPKISESVILSYLEKLTSASSDPKASPSETLGCGLGLAAALSVVSKLELGIPERLIQRSYQFCELVCRAGSSAHASRAGYTILTSLLSIEDALDIPPMDFLKFFDLLKEDKKLVHKRWKSYKPTSLMEEFLCHSSALQTLEGFARNMMKDERMNSEILQHLSQILVQYLSLLLEAPIGGKPSEEFSSTIQQLQLSLIQAFSVLPAQASSSKCKQSFLKLCTVSFQVSDVNVPRSSLLRHLLNDTDSSLGPWHHGYDELEDELQAYEGSLYSPSLAFDKEEVLQKVFHYSLSTETALLDASIGLVRNLFAHLKWKEQKYFLESIVHSMKSSLNVGRSEKKRYHRDTIFTNSACALLGLVGELGKCRFKKENKAAVVNLLLPCAKILLEEGISEREYVRASAEIAAGVCDFGGENIAKSIVKSLCQESLSGCSAESLKGLILWLGAIGRSLGGIALTGLQDSMIKKLQQIVGSGIDETTQIWLLHSYWLIANASGPAFIPYVKQMLTIATQISILSTSHETALLQTVARVGNSVVGILGPEFSPGRFAFQRSNLLIDGTKGSSDDYGSQLEQVLHIQQLLLFAPHVSTMSVLLDTLKRFIKTGQPGVRLAAVTTLRHVAETNPFALAAEGIEHDVIAALDHESEPKIQSLLKRVFCVVMEIGCEENPSKWIQFCQNIVLNESSGAGGMGSDFMDDDEDGEGFGGGDDDNAEATEATGSCLETRAFVMECLCSVFKWVAEDARHWDILKANQSPEGDWMILQLQNLVNSGYKICTGNLPTVRPKGIHLLNLAVGRFGDEEDPDYEGHQLMEQYQAQLLSALRSAFEKSALPTMTTVGLELAANLIEKNILGSDLGTMKRVVSLMCNCLDYLKPGYESHYSEQIIDKLKIGTIESLSRFFCYCLKSGDSDPNKEVNDSLISSLSSEERALVSQGCIDLASDYLAKALMGKDGRKYTYNCKFISSSLMKKSPSFLETARSLSWLSLINAFLLSSDVETIKKNEVFVCSSIEYAFSEIFRKPEGAQEGMDELMSNCLQIVTHLFQTSKKVGHVLTPANCSRVLHILDVLLHKQRLVWSNNIQKMFLECVALVFEGFPSDYLFNMELRNKMCKLACRCVVEFCELGRGMNGAEQAVKSDVAVTCCAKVWEAFLSLSLTSLGAGNVDSFRYCLQNIHFVFNNTTSDSVKKVFAGLLLKAIQEIKKDASPSKAKTASCGLSFALSFVEKAKEKQFPTLYSDSTVIAATLCLSIAQQITKIDFHVGPGGADSSTSTISGFDLTRDFYYQCLEPKSSPKLQYLLLQIWNKDVSQNLSNPEKGWIVSFVTNFAPAVAQAASHAIQSIGKGVEEEAYLNPAVEGLKFFGVCLQAFASEEEKEAVSSLAFPLLYLALTSESTSRTAKALAMAANKLFNLFASKSAASAKAYIQSLPLDKRQLLTKGLQESNAAAQPVAPARGGRLQQPGRIKKPTITLKSFGK</sequence>
<dbReference type="GO" id="GO:0005975">
    <property type="term" value="P:carbohydrate metabolic process"/>
    <property type="evidence" value="ECO:0007669"/>
    <property type="project" value="InterPro"/>
</dbReference>
<dbReference type="InterPro" id="IPR016024">
    <property type="entry name" value="ARM-type_fold"/>
</dbReference>
<dbReference type="Proteomes" id="UP000316726">
    <property type="component" value="Chromosome 3"/>
</dbReference>
<proteinExistence type="inferred from homology"/>
<dbReference type="Pfam" id="PF20210">
    <property type="entry name" value="Laa1_Sip1_HTR5"/>
    <property type="match status" value="1"/>
</dbReference>
<dbReference type="InterPro" id="IPR011989">
    <property type="entry name" value="ARM-like"/>
</dbReference>
<dbReference type="OrthoDB" id="512736at2759"/>
<dbReference type="InterPro" id="IPR044218">
    <property type="entry name" value="SWEETIE"/>
</dbReference>
<dbReference type="PANTHER" id="PTHR46975:SF2">
    <property type="entry name" value="PROTEIN SWEETIE"/>
    <property type="match status" value="1"/>
</dbReference>
<dbReference type="Gene3D" id="1.25.10.10">
    <property type="entry name" value="Leucine-rich Repeat Variant"/>
    <property type="match status" value="1"/>
</dbReference>
<accession>A0A5B8MGG9</accession>
<evidence type="ECO:0000313" key="3">
    <source>
        <dbReference type="Proteomes" id="UP000316726"/>
    </source>
</evidence>